<feature type="compositionally biased region" description="Low complexity" evidence="1">
    <location>
        <begin position="44"/>
        <end position="82"/>
    </location>
</feature>
<keyword evidence="3" id="KW-1185">Reference proteome</keyword>
<comment type="caution">
    <text evidence="2">The sequence shown here is derived from an EMBL/GenBank/DDBJ whole genome shotgun (WGS) entry which is preliminary data.</text>
</comment>
<evidence type="ECO:0000313" key="3">
    <source>
        <dbReference type="Proteomes" id="UP001140510"/>
    </source>
</evidence>
<dbReference type="AlphaFoldDB" id="A0A9W8YS19"/>
<feature type="compositionally biased region" description="Low complexity" evidence="1">
    <location>
        <begin position="11"/>
        <end position="21"/>
    </location>
</feature>
<accession>A0A9W8YS19</accession>
<feature type="region of interest" description="Disordered" evidence="1">
    <location>
        <begin position="1"/>
        <end position="109"/>
    </location>
</feature>
<name>A0A9W8YS19_9PLEO</name>
<evidence type="ECO:0000256" key="1">
    <source>
        <dbReference type="SAM" id="MobiDB-lite"/>
    </source>
</evidence>
<organism evidence="2 3">
    <name type="scientific">Didymella pomorum</name>
    <dbReference type="NCBI Taxonomy" id="749634"/>
    <lineage>
        <taxon>Eukaryota</taxon>
        <taxon>Fungi</taxon>
        <taxon>Dikarya</taxon>
        <taxon>Ascomycota</taxon>
        <taxon>Pezizomycotina</taxon>
        <taxon>Dothideomycetes</taxon>
        <taxon>Pleosporomycetidae</taxon>
        <taxon>Pleosporales</taxon>
        <taxon>Pleosporineae</taxon>
        <taxon>Didymellaceae</taxon>
        <taxon>Didymella</taxon>
    </lineage>
</organism>
<reference evidence="2" key="1">
    <citation type="submission" date="2022-10" db="EMBL/GenBank/DDBJ databases">
        <title>Tapping the CABI collections for fungal endophytes: first genome assemblies for Collariella, Neodidymelliopsis, Ascochyta clinopodiicola, Didymella pomorum, Didymosphaeria variabile, Neocosmospora piperis and Neocucurbitaria cava.</title>
        <authorList>
            <person name="Hill R."/>
        </authorList>
    </citation>
    <scope>NUCLEOTIDE SEQUENCE</scope>
    <source>
        <strain evidence="2">IMI 355091</strain>
    </source>
</reference>
<dbReference type="Proteomes" id="UP001140510">
    <property type="component" value="Unassembled WGS sequence"/>
</dbReference>
<proteinExistence type="predicted"/>
<feature type="non-terminal residue" evidence="2">
    <location>
        <position position="1"/>
    </location>
</feature>
<feature type="compositionally biased region" description="Polar residues" evidence="1">
    <location>
        <begin position="27"/>
        <end position="43"/>
    </location>
</feature>
<evidence type="ECO:0000313" key="2">
    <source>
        <dbReference type="EMBL" id="KAJ4390452.1"/>
    </source>
</evidence>
<dbReference type="EMBL" id="JAPEVA010000324">
    <property type="protein sequence ID" value="KAJ4390452.1"/>
    <property type="molecule type" value="Genomic_DNA"/>
</dbReference>
<protein>
    <submittedName>
        <fullName evidence="2">Uncharacterized protein</fullName>
    </submittedName>
</protein>
<gene>
    <name evidence="2" type="ORF">N0V91_011414</name>
</gene>
<sequence>SEGYPTGPKPSSGSSIVYSSSKPAPYPTSSVKSYPASTPSSSKGYPASTPSSSAGYSASTPSSSMGYPASTPSAKASSSTPAGYVPYPVESSTKATPVPTGGYGSGYGY</sequence>